<evidence type="ECO:0000313" key="5">
    <source>
        <dbReference type="Proteomes" id="UP000028524"/>
    </source>
</evidence>
<keyword evidence="1" id="KW-0547">Nucleotide-binding</keyword>
<dbReference type="OrthoDB" id="2881954at2759"/>
<organism evidence="4 5">
    <name type="scientific">Stachybotrys chlorohalonatus (strain IBT 40285)</name>
    <dbReference type="NCBI Taxonomy" id="1283841"/>
    <lineage>
        <taxon>Eukaryota</taxon>
        <taxon>Fungi</taxon>
        <taxon>Dikarya</taxon>
        <taxon>Ascomycota</taxon>
        <taxon>Pezizomycotina</taxon>
        <taxon>Sordariomycetes</taxon>
        <taxon>Hypocreomycetidae</taxon>
        <taxon>Hypocreales</taxon>
        <taxon>Stachybotryaceae</taxon>
        <taxon>Stachybotrys</taxon>
    </lineage>
</organism>
<reference evidence="4 5" key="1">
    <citation type="journal article" date="2014" name="BMC Genomics">
        <title>Comparative genome sequencing reveals chemotype-specific gene clusters in the toxigenic black mold Stachybotrys.</title>
        <authorList>
            <person name="Semeiks J."/>
            <person name="Borek D."/>
            <person name="Otwinowski Z."/>
            <person name="Grishin N.V."/>
        </authorList>
    </citation>
    <scope>NUCLEOTIDE SEQUENCE [LARGE SCALE GENOMIC DNA]</scope>
    <source>
        <strain evidence="4 5">IBT 40285</strain>
    </source>
</reference>
<sequence length="331" mass="35734">MPPPPDLSAYQLSSEESSRIFETQILPADLDGIPPSPSAQPLAVLAVGQTGAGKTCLCQGIRDALVRAARKPAHFIADTYKTHHPAYATLMADTPNLASPATGFDARRWLSMAAIEAARRRLDVLLESACRHPDDFTVLLRIFHDAGYRVEVAVLAVPEGLSRLGILTRYHENLPEGQSKGLPLRLTPVKVHNDSYHGLLQAAAFLDSSDFAHQVIVVRRDNLVSFAYERGAQCGRLEGSNGIADAVKLERNRPLTPREAEIAKQDLDKLAAAPEHADQVVLLTQLLEPLTSSQAEAMRAQFPPLKTLHFGPSAVSGAGSGDTVVLRLGII</sequence>
<evidence type="ECO:0000259" key="3">
    <source>
        <dbReference type="Pfam" id="PF06414"/>
    </source>
</evidence>
<gene>
    <name evidence="4" type="ORF">S40285_09827</name>
</gene>
<dbReference type="Gene3D" id="3.40.50.300">
    <property type="entry name" value="P-loop containing nucleotide triphosphate hydrolases"/>
    <property type="match status" value="1"/>
</dbReference>
<dbReference type="EMBL" id="KL660192">
    <property type="protein sequence ID" value="KFA67509.1"/>
    <property type="molecule type" value="Genomic_DNA"/>
</dbReference>
<dbReference type="SUPFAM" id="SSF52540">
    <property type="entry name" value="P-loop containing nucleoside triphosphate hydrolases"/>
    <property type="match status" value="1"/>
</dbReference>
<dbReference type="InterPro" id="IPR027417">
    <property type="entry name" value="P-loop_NTPase"/>
</dbReference>
<keyword evidence="5" id="KW-1185">Reference proteome</keyword>
<dbReference type="InParanoid" id="A0A084QU74"/>
<protein>
    <recommendedName>
        <fullName evidence="3">Zeta toxin domain-containing protein</fullName>
    </recommendedName>
</protein>
<dbReference type="HOGENOM" id="CLU_043074_1_0_1"/>
<accession>A0A084QU74</accession>
<dbReference type="Proteomes" id="UP000028524">
    <property type="component" value="Unassembled WGS sequence"/>
</dbReference>
<dbReference type="GO" id="GO:0005524">
    <property type="term" value="F:ATP binding"/>
    <property type="evidence" value="ECO:0007669"/>
    <property type="project" value="UniProtKB-KW"/>
</dbReference>
<dbReference type="Pfam" id="PF06414">
    <property type="entry name" value="Zeta_toxin"/>
    <property type="match status" value="1"/>
</dbReference>
<evidence type="ECO:0000313" key="4">
    <source>
        <dbReference type="EMBL" id="KFA67509.1"/>
    </source>
</evidence>
<name>A0A084QU74_STAC4</name>
<feature type="domain" description="Zeta toxin" evidence="3">
    <location>
        <begin position="37"/>
        <end position="225"/>
    </location>
</feature>
<dbReference type="GO" id="GO:0016301">
    <property type="term" value="F:kinase activity"/>
    <property type="evidence" value="ECO:0007669"/>
    <property type="project" value="InterPro"/>
</dbReference>
<dbReference type="AlphaFoldDB" id="A0A084QU74"/>
<dbReference type="OMA" id="WRTEPFG"/>
<evidence type="ECO:0000256" key="1">
    <source>
        <dbReference type="ARBA" id="ARBA00022741"/>
    </source>
</evidence>
<evidence type="ECO:0000256" key="2">
    <source>
        <dbReference type="ARBA" id="ARBA00022840"/>
    </source>
</evidence>
<keyword evidence="2" id="KW-0067">ATP-binding</keyword>
<proteinExistence type="predicted"/>
<dbReference type="InterPro" id="IPR010488">
    <property type="entry name" value="Zeta_toxin_domain"/>
</dbReference>